<name>A0A0A2BZG4_PROMR</name>
<comment type="caution">
    <text evidence="2">The sequence shown here is derived from an EMBL/GenBank/DDBJ whole genome shotgun (WGS) entry which is preliminary data.</text>
</comment>
<dbReference type="EMBL" id="JNAX01000015">
    <property type="protein sequence ID" value="KGG19476.1"/>
    <property type="molecule type" value="Genomic_DNA"/>
</dbReference>
<dbReference type="Proteomes" id="UP000030392">
    <property type="component" value="Unassembled WGS sequence"/>
</dbReference>
<organism evidence="2 3">
    <name type="scientific">Prochlorococcus marinus str. PAC1</name>
    <dbReference type="NCBI Taxonomy" id="59924"/>
    <lineage>
        <taxon>Bacteria</taxon>
        <taxon>Bacillati</taxon>
        <taxon>Cyanobacteriota</taxon>
        <taxon>Cyanophyceae</taxon>
        <taxon>Synechococcales</taxon>
        <taxon>Prochlorococcaceae</taxon>
        <taxon>Prochlorococcus</taxon>
    </lineage>
</organism>
<feature type="transmembrane region" description="Helical" evidence="1">
    <location>
        <begin position="20"/>
        <end position="44"/>
    </location>
</feature>
<protein>
    <submittedName>
        <fullName evidence="2">Uncharacterized protein</fullName>
    </submittedName>
</protein>
<evidence type="ECO:0000256" key="1">
    <source>
        <dbReference type="SAM" id="Phobius"/>
    </source>
</evidence>
<gene>
    <name evidence="2" type="ORF">EV03_1859</name>
</gene>
<keyword evidence="1" id="KW-0472">Membrane</keyword>
<reference evidence="3" key="1">
    <citation type="journal article" date="2014" name="Sci. Data">
        <title>Genomes of diverse isolates of the marine cyanobacterium Prochlorococcus.</title>
        <authorList>
            <person name="Biller S."/>
            <person name="Berube P."/>
            <person name="Thompson J."/>
            <person name="Kelly L."/>
            <person name="Roggensack S."/>
            <person name="Awad L."/>
            <person name="Roache-Johnson K."/>
            <person name="Ding H."/>
            <person name="Giovannoni S.J."/>
            <person name="Moore L.R."/>
            <person name="Chisholm S.W."/>
        </authorList>
    </citation>
    <scope>NUCLEOTIDE SEQUENCE [LARGE SCALE GENOMIC DNA]</scope>
    <source>
        <strain evidence="3">PAC1</strain>
    </source>
</reference>
<keyword evidence="1" id="KW-1133">Transmembrane helix</keyword>
<accession>A0A0A2BZG4</accession>
<proteinExistence type="predicted"/>
<dbReference type="AlphaFoldDB" id="A0A0A2BZG4"/>
<keyword evidence="1" id="KW-0812">Transmembrane</keyword>
<evidence type="ECO:0000313" key="3">
    <source>
        <dbReference type="Proteomes" id="UP000030392"/>
    </source>
</evidence>
<evidence type="ECO:0000313" key="2">
    <source>
        <dbReference type="EMBL" id="KGG19476.1"/>
    </source>
</evidence>
<dbReference type="RefSeq" id="WP_036907089.1">
    <property type="nucleotide sequence ID" value="NZ_CP138967.1"/>
</dbReference>
<sequence length="84" mass="9659">MNISDYLQFLEPIQEQLNKVYSIASLALTVLVCLWLFNFIVGLIQRTYSVGKAIGGVYRNYFHKYLRQAILGVLNTFKKTSNPI</sequence>